<dbReference type="PRINTS" id="PR01369">
    <property type="entry name" value="INTIMIN"/>
</dbReference>
<dbReference type="InterPro" id="IPR036779">
    <property type="entry name" value="LysM_dom_sf"/>
</dbReference>
<dbReference type="InterPro" id="IPR013783">
    <property type="entry name" value="Ig-like_fold"/>
</dbReference>
<dbReference type="RefSeq" id="WP_232095252.1">
    <property type="nucleotide sequence ID" value="NZ_AP022227.1"/>
</dbReference>
<feature type="chain" id="PRO_5027970646" description="LysM domain-containing protein" evidence="2">
    <location>
        <begin position="42"/>
        <end position="1143"/>
    </location>
</feature>
<dbReference type="PANTHER" id="PTHR39576">
    <property type="entry name" value="ATTACHING AND EFFACING PROTEIN HOMOLOG-RELATED-RELATED"/>
    <property type="match status" value="1"/>
</dbReference>
<dbReference type="InterPro" id="IPR015217">
    <property type="entry name" value="Invasin_dom_3"/>
</dbReference>
<accession>A0A6S5TTC4</accession>
<dbReference type="InterPro" id="IPR008964">
    <property type="entry name" value="Invasin/intimin_cell_adhesion"/>
</dbReference>
<dbReference type="Gene3D" id="2.40.160.160">
    <property type="entry name" value="Inverse autotransporter, beta-domain"/>
    <property type="match status" value="1"/>
</dbReference>
<dbReference type="GO" id="GO:0009279">
    <property type="term" value="C:cell outer membrane"/>
    <property type="evidence" value="ECO:0007669"/>
    <property type="project" value="TreeGrafter"/>
</dbReference>
<dbReference type="FunFam" id="2.40.160.160:FF:000001">
    <property type="entry name" value="Intimin-like inverse autotransporter SinH"/>
    <property type="match status" value="1"/>
</dbReference>
<dbReference type="Pfam" id="PF09134">
    <property type="entry name" value="Invasin_D3"/>
    <property type="match status" value="4"/>
</dbReference>
<dbReference type="Pfam" id="PF01476">
    <property type="entry name" value="LysM"/>
    <property type="match status" value="1"/>
</dbReference>
<evidence type="ECO:0000256" key="1">
    <source>
        <dbReference type="ARBA" id="ARBA00010116"/>
    </source>
</evidence>
<dbReference type="Gene3D" id="2.60.40.1080">
    <property type="match status" value="1"/>
</dbReference>
<dbReference type="AlphaFoldDB" id="A0A6S5TTC4"/>
<name>A0A6S5TTC4_PSEPU</name>
<dbReference type="SUPFAM" id="SSF54106">
    <property type="entry name" value="LysM domain"/>
    <property type="match status" value="1"/>
</dbReference>
<comment type="similarity">
    <text evidence="1">Belongs to the intimin/invasin family.</text>
</comment>
<dbReference type="EMBL" id="AP022227">
    <property type="protein sequence ID" value="BBT39782.1"/>
    <property type="molecule type" value="Genomic_DNA"/>
</dbReference>
<dbReference type="GO" id="GO:0007155">
    <property type="term" value="P:cell adhesion"/>
    <property type="evidence" value="ECO:0007669"/>
    <property type="project" value="InterPro"/>
</dbReference>
<dbReference type="Gene3D" id="3.10.350.10">
    <property type="entry name" value="LysM domain"/>
    <property type="match status" value="1"/>
</dbReference>
<evidence type="ECO:0000259" key="3">
    <source>
        <dbReference type="PROSITE" id="PS51782"/>
    </source>
</evidence>
<dbReference type="Pfam" id="PF11924">
    <property type="entry name" value="IAT_beta"/>
    <property type="match status" value="1"/>
</dbReference>
<sequence>MKNQPIYSGTSLGIRWMAWLNIGVQAVLPLTLALATPSASAAPTTEPAKRSPAPSRLHTFAMGDTLASIATQYATTIATLRSLNPGRDLDTLKPGDRLVVPSAAAHPLPKLNSPDPQASTDAQDEQARELAAMASGTGNFLSNNPDSDAAAAMARGLATREASSQAQQWLSRFGTARVQIDVDDKFSLKNSQVELLAPLHDTPEQLLFTQGSVHRKDDRQQTTLGLGVRRFNDGYMLGANSFLDYDLSRQHARLGLGVEYWRDFLKVNANSYTRLTGWKDSPDVEDYQERPANGWDLRTEAWLPSMPQLGGKLSYEQYYGDEVGLFGKDNRKKDPSAVTVGLTYTPIPLLTLSADQRKGNGGNETTVGAEFSYQIGEPWAKQVDPAGVGALRTLAGSRYDLVERNNHIVLEYRKKQVIQMAAAAHVSGQGGETKSLSVWVNSKYPLSHIDWTAPALLQAGGRLVHDGGPHYSVLLPDYQTQQTNVYTLHGVAVDSKGNRSGRSETRVTVNAPAVSARHSTFTPAHTVLPADGKTQQTLTLAIRDEQQQPVDIALADIKITSDHVRAGKHGDDIKVSDPTRTSPGVYEIRVTASKTEQTVTLTPTVQGTALAQALVSTTSVLPNPGSSRFSASRPTIAADNKATTTLAFDARDANGLPLEGIGKHLAFVVNGASGNVSPPDVTVEAIVESAGTYTAKLRGLLAGHYTVAPHFDGKPVGTLKASVELQALPPAELNSAFKVMPPSIDADGFDSTTLTFIARNADNKPVSGLANLLVFNVTDDSGKQPEPGKITVTAIQEKGTTGEYSATLRGTQAGDFTLTPEVDGDVMDSLAKSVELKVLPPAAGSSRLVLSKTDILADGVDEAKASFIVKNSLGQPISGIVGQVSFTVTDSKGNPASDVELSRIVEVGNTGVYEATLSGSQPDLYTMTPKIDNEPLGADARLSLMSTHITELHSYSYPGKYSHAVDSGFPTTAYDRVGFSATLANGAHSKDYNWSSSVSWLTHRSSGLFIFSTPPDDASGEITITGTRKGSHVSHSYTFRIKKWFYIDNSLSRNWAAAMNRCSALGLQPVSKADATKGEGVIGVGTPASEYGFVGYSFLANSTWLSDPAGAGHYLRLLLMDGATEVAPEGSVDGKAICYRTLK</sequence>
<feature type="signal peptide" evidence="2">
    <location>
        <begin position="1"/>
        <end position="41"/>
    </location>
</feature>
<dbReference type="InterPro" id="IPR051715">
    <property type="entry name" value="Intimin-Invasin_domain"/>
</dbReference>
<dbReference type="PROSITE" id="PS51782">
    <property type="entry name" value="LYSM"/>
    <property type="match status" value="1"/>
</dbReference>
<evidence type="ECO:0000313" key="4">
    <source>
        <dbReference type="EMBL" id="BBT39782.1"/>
    </source>
</evidence>
<dbReference type="Proteomes" id="UP000515680">
    <property type="component" value="Chromosome"/>
</dbReference>
<organism evidence="4 5">
    <name type="scientific">Pseudomonas putida</name>
    <name type="common">Arthrobacter siderocapsulatus</name>
    <dbReference type="NCBI Taxonomy" id="303"/>
    <lineage>
        <taxon>Bacteria</taxon>
        <taxon>Pseudomonadati</taxon>
        <taxon>Pseudomonadota</taxon>
        <taxon>Gammaproteobacteria</taxon>
        <taxon>Pseudomonadales</taxon>
        <taxon>Pseudomonadaceae</taxon>
        <taxon>Pseudomonas</taxon>
    </lineage>
</organism>
<reference evidence="4 5" key="1">
    <citation type="submission" date="2019-12" db="EMBL/GenBank/DDBJ databases">
        <title>complete genome sequences of Pseudomonas putida str. WP8-W18-CRE-01 isolated from wastewater treatment plant effluent.</title>
        <authorList>
            <person name="Sekizuka T."/>
            <person name="Itokawa K."/>
            <person name="Yatsu K."/>
            <person name="Inamine Y."/>
            <person name="Kuroda M."/>
        </authorList>
    </citation>
    <scope>NUCLEOTIDE SEQUENCE [LARGE SCALE GENOMIC DNA]</scope>
    <source>
        <strain evidence="4 5">WP8-W18-CRE-01</strain>
    </source>
</reference>
<evidence type="ECO:0000256" key="2">
    <source>
        <dbReference type="SAM" id="SignalP"/>
    </source>
</evidence>
<evidence type="ECO:0000313" key="5">
    <source>
        <dbReference type="Proteomes" id="UP000515680"/>
    </source>
</evidence>
<dbReference type="CDD" id="cd00118">
    <property type="entry name" value="LysM"/>
    <property type="match status" value="1"/>
</dbReference>
<keyword evidence="2" id="KW-0732">Signal</keyword>
<dbReference type="PANTHER" id="PTHR39576:SF2">
    <property type="entry name" value="ATTACHING AND EFFACING PROTEIN HOMOLOG-RELATED"/>
    <property type="match status" value="1"/>
</dbReference>
<dbReference type="SMART" id="SM00257">
    <property type="entry name" value="LysM"/>
    <property type="match status" value="1"/>
</dbReference>
<dbReference type="SUPFAM" id="SSF49373">
    <property type="entry name" value="Invasin/intimin cell-adhesion fragments"/>
    <property type="match status" value="4"/>
</dbReference>
<dbReference type="InterPro" id="IPR024519">
    <property type="entry name" value="IAT_beta"/>
</dbReference>
<dbReference type="Gene3D" id="2.60.40.10">
    <property type="entry name" value="Immunoglobulins"/>
    <property type="match status" value="4"/>
</dbReference>
<dbReference type="InterPro" id="IPR038177">
    <property type="entry name" value="IAT_beta_sf"/>
</dbReference>
<feature type="domain" description="LysM" evidence="3">
    <location>
        <begin position="56"/>
        <end position="100"/>
    </location>
</feature>
<gene>
    <name evidence="4" type="ORF">WP8W18C01_21230</name>
</gene>
<dbReference type="InterPro" id="IPR018392">
    <property type="entry name" value="LysM"/>
</dbReference>
<proteinExistence type="inferred from homology"/>
<dbReference type="InterPro" id="IPR003535">
    <property type="entry name" value="Intimin/invasin_bac"/>
</dbReference>
<protein>
    <recommendedName>
        <fullName evidence="3">LysM domain-containing protein</fullName>
    </recommendedName>
</protein>